<organism evidence="3 4">
    <name type="scientific">Trapa incisa</name>
    <dbReference type="NCBI Taxonomy" id="236973"/>
    <lineage>
        <taxon>Eukaryota</taxon>
        <taxon>Viridiplantae</taxon>
        <taxon>Streptophyta</taxon>
        <taxon>Embryophyta</taxon>
        <taxon>Tracheophyta</taxon>
        <taxon>Spermatophyta</taxon>
        <taxon>Magnoliopsida</taxon>
        <taxon>eudicotyledons</taxon>
        <taxon>Gunneridae</taxon>
        <taxon>Pentapetalae</taxon>
        <taxon>rosids</taxon>
        <taxon>malvids</taxon>
        <taxon>Myrtales</taxon>
        <taxon>Lythraceae</taxon>
        <taxon>Trapa</taxon>
    </lineage>
</organism>
<feature type="compositionally biased region" description="Basic residues" evidence="1">
    <location>
        <begin position="1"/>
        <end position="17"/>
    </location>
</feature>
<accession>A0AAN7JNY3</accession>
<feature type="region of interest" description="Disordered" evidence="1">
    <location>
        <begin position="124"/>
        <end position="154"/>
    </location>
</feature>
<keyword evidence="2" id="KW-1133">Transmembrane helix</keyword>
<sequence length="221" mass="24185">MTHNNKKEKRGRRKRRRDGGGGSSFGFFKCFGLTVDNDEAVYHKAEVDKGPANKKGRRGLSCAIKSLLFQTFPGKKSRKSKRSLESDASASFGCPSALSDSTVGSRSVTDSNLFCSSLSLDSSLRSSPLSSSSWNPSRSGVIVPTQRQHVHKGRRRRSKRGICAVIVTLLAVVLWGKFCAIICTSTLLYATSNHRTIVYPVTNKTEFSLMDPSSTRTDIGD</sequence>
<feature type="region of interest" description="Disordered" evidence="1">
    <location>
        <begin position="1"/>
        <end position="20"/>
    </location>
</feature>
<keyword evidence="4" id="KW-1185">Reference proteome</keyword>
<keyword evidence="2" id="KW-0812">Transmembrane</keyword>
<keyword evidence="2" id="KW-0472">Membrane</keyword>
<dbReference type="AlphaFoldDB" id="A0AAN7JNY3"/>
<evidence type="ECO:0008006" key="5">
    <source>
        <dbReference type="Google" id="ProtNLM"/>
    </source>
</evidence>
<dbReference type="EMBL" id="JAXIOK010000017">
    <property type="protein sequence ID" value="KAK4750640.1"/>
    <property type="molecule type" value="Genomic_DNA"/>
</dbReference>
<evidence type="ECO:0000313" key="3">
    <source>
        <dbReference type="EMBL" id="KAK4750640.1"/>
    </source>
</evidence>
<reference evidence="3 4" key="1">
    <citation type="journal article" date="2023" name="Hortic Res">
        <title>Pangenome of water caltrop reveals structural variations and asymmetric subgenome divergence after allopolyploidization.</title>
        <authorList>
            <person name="Zhang X."/>
            <person name="Chen Y."/>
            <person name="Wang L."/>
            <person name="Yuan Y."/>
            <person name="Fang M."/>
            <person name="Shi L."/>
            <person name="Lu R."/>
            <person name="Comes H.P."/>
            <person name="Ma Y."/>
            <person name="Chen Y."/>
            <person name="Huang G."/>
            <person name="Zhou Y."/>
            <person name="Zheng Z."/>
            <person name="Qiu Y."/>
        </authorList>
    </citation>
    <scope>NUCLEOTIDE SEQUENCE [LARGE SCALE GENOMIC DNA]</scope>
    <source>
        <tissue evidence="3">Roots</tissue>
    </source>
</reference>
<dbReference type="PANTHER" id="PTHR34379:SF6">
    <property type="entry name" value="PROTEIN 3F"/>
    <property type="match status" value="1"/>
</dbReference>
<proteinExistence type="predicted"/>
<name>A0AAN7JNY3_9MYRT</name>
<feature type="transmembrane region" description="Helical" evidence="2">
    <location>
        <begin position="162"/>
        <end position="190"/>
    </location>
</feature>
<dbReference type="PANTHER" id="PTHR34379">
    <property type="entry name" value="OS07G0553800 PROTEIN"/>
    <property type="match status" value="1"/>
</dbReference>
<dbReference type="Proteomes" id="UP001345219">
    <property type="component" value="Chromosome 4"/>
</dbReference>
<gene>
    <name evidence="3" type="ORF">SAY87_004122</name>
</gene>
<dbReference type="InterPro" id="IPR040411">
    <property type="entry name" value="At5g23160-like"/>
</dbReference>
<evidence type="ECO:0000313" key="4">
    <source>
        <dbReference type="Proteomes" id="UP001345219"/>
    </source>
</evidence>
<evidence type="ECO:0000256" key="1">
    <source>
        <dbReference type="SAM" id="MobiDB-lite"/>
    </source>
</evidence>
<protein>
    <recommendedName>
        <fullName evidence="5">Transmembrane protein</fullName>
    </recommendedName>
</protein>
<comment type="caution">
    <text evidence="3">The sequence shown here is derived from an EMBL/GenBank/DDBJ whole genome shotgun (WGS) entry which is preliminary data.</text>
</comment>
<feature type="compositionally biased region" description="Low complexity" evidence="1">
    <location>
        <begin position="124"/>
        <end position="139"/>
    </location>
</feature>
<evidence type="ECO:0000256" key="2">
    <source>
        <dbReference type="SAM" id="Phobius"/>
    </source>
</evidence>